<dbReference type="EMBL" id="JALJOV010001190">
    <property type="protein sequence ID" value="KAK9852553.1"/>
    <property type="molecule type" value="Genomic_DNA"/>
</dbReference>
<evidence type="ECO:0000256" key="1">
    <source>
        <dbReference type="SAM" id="MobiDB-lite"/>
    </source>
</evidence>
<proteinExistence type="predicted"/>
<protein>
    <submittedName>
        <fullName evidence="2">Uncharacterized protein</fullName>
    </submittedName>
</protein>
<feature type="region of interest" description="Disordered" evidence="1">
    <location>
        <begin position="1"/>
        <end position="43"/>
    </location>
</feature>
<accession>A0AAW1SQW0</accession>
<sequence length="106" mass="11675">MPPPAAGPPRERSQNKLQDHLDKRGGDQEETRSPMSGSASDWHGVLTPAGNTFFYNTKLQMLTDNVTEDTQALAIVTPSQVPCQTLSPQRSSSLSAWFISWTTGWE</sequence>
<keyword evidence="3" id="KW-1185">Reference proteome</keyword>
<organism evidence="2 3">
    <name type="scientific">Apatococcus fuscideae</name>
    <dbReference type="NCBI Taxonomy" id="2026836"/>
    <lineage>
        <taxon>Eukaryota</taxon>
        <taxon>Viridiplantae</taxon>
        <taxon>Chlorophyta</taxon>
        <taxon>core chlorophytes</taxon>
        <taxon>Trebouxiophyceae</taxon>
        <taxon>Chlorellales</taxon>
        <taxon>Chlorellaceae</taxon>
        <taxon>Apatococcus</taxon>
    </lineage>
</organism>
<evidence type="ECO:0000313" key="2">
    <source>
        <dbReference type="EMBL" id="KAK9852553.1"/>
    </source>
</evidence>
<name>A0AAW1SQW0_9CHLO</name>
<feature type="compositionally biased region" description="Basic and acidic residues" evidence="1">
    <location>
        <begin position="9"/>
        <end position="32"/>
    </location>
</feature>
<comment type="caution">
    <text evidence="2">The sequence shown here is derived from an EMBL/GenBank/DDBJ whole genome shotgun (WGS) entry which is preliminary data.</text>
</comment>
<evidence type="ECO:0000313" key="3">
    <source>
        <dbReference type="Proteomes" id="UP001485043"/>
    </source>
</evidence>
<gene>
    <name evidence="2" type="ORF">WJX84_003385</name>
</gene>
<dbReference type="AlphaFoldDB" id="A0AAW1SQW0"/>
<reference evidence="2 3" key="1">
    <citation type="journal article" date="2024" name="Nat. Commun.">
        <title>Phylogenomics reveals the evolutionary origins of lichenization in chlorophyte algae.</title>
        <authorList>
            <person name="Puginier C."/>
            <person name="Libourel C."/>
            <person name="Otte J."/>
            <person name="Skaloud P."/>
            <person name="Haon M."/>
            <person name="Grisel S."/>
            <person name="Petersen M."/>
            <person name="Berrin J.G."/>
            <person name="Delaux P.M."/>
            <person name="Dal Grande F."/>
            <person name="Keller J."/>
        </authorList>
    </citation>
    <scope>NUCLEOTIDE SEQUENCE [LARGE SCALE GENOMIC DNA]</scope>
    <source>
        <strain evidence="2 3">SAG 2523</strain>
    </source>
</reference>
<dbReference type="Proteomes" id="UP001485043">
    <property type="component" value="Unassembled WGS sequence"/>
</dbReference>